<gene>
    <name evidence="2" type="ORF">BT96DRAFT_923556</name>
</gene>
<name>A0A6A4H9M3_9AGAR</name>
<dbReference type="Proteomes" id="UP000799118">
    <property type="component" value="Unassembled WGS sequence"/>
</dbReference>
<evidence type="ECO:0000313" key="3">
    <source>
        <dbReference type="Proteomes" id="UP000799118"/>
    </source>
</evidence>
<dbReference type="EMBL" id="ML769550">
    <property type="protein sequence ID" value="KAE9394430.1"/>
    <property type="molecule type" value="Genomic_DNA"/>
</dbReference>
<proteinExistence type="predicted"/>
<evidence type="ECO:0000313" key="2">
    <source>
        <dbReference type="EMBL" id="KAE9394430.1"/>
    </source>
</evidence>
<organism evidence="2 3">
    <name type="scientific">Gymnopus androsaceus JB14</name>
    <dbReference type="NCBI Taxonomy" id="1447944"/>
    <lineage>
        <taxon>Eukaryota</taxon>
        <taxon>Fungi</taxon>
        <taxon>Dikarya</taxon>
        <taxon>Basidiomycota</taxon>
        <taxon>Agaricomycotina</taxon>
        <taxon>Agaricomycetes</taxon>
        <taxon>Agaricomycetidae</taxon>
        <taxon>Agaricales</taxon>
        <taxon>Marasmiineae</taxon>
        <taxon>Omphalotaceae</taxon>
        <taxon>Gymnopus</taxon>
    </lineage>
</organism>
<dbReference type="OrthoDB" id="3238644at2759"/>
<reference evidence="2" key="1">
    <citation type="journal article" date="2019" name="Environ. Microbiol.">
        <title>Fungal ecological strategies reflected in gene transcription - a case study of two litter decomposers.</title>
        <authorList>
            <person name="Barbi F."/>
            <person name="Kohler A."/>
            <person name="Barry K."/>
            <person name="Baskaran P."/>
            <person name="Daum C."/>
            <person name="Fauchery L."/>
            <person name="Ihrmark K."/>
            <person name="Kuo A."/>
            <person name="LaButti K."/>
            <person name="Lipzen A."/>
            <person name="Morin E."/>
            <person name="Grigoriev I.V."/>
            <person name="Henrissat B."/>
            <person name="Lindahl B."/>
            <person name="Martin F."/>
        </authorList>
    </citation>
    <scope>NUCLEOTIDE SEQUENCE</scope>
    <source>
        <strain evidence="2">JB14</strain>
    </source>
</reference>
<dbReference type="AlphaFoldDB" id="A0A6A4H9M3"/>
<feature type="region of interest" description="Disordered" evidence="1">
    <location>
        <begin position="1"/>
        <end position="26"/>
    </location>
</feature>
<sequence>MTDSSSSAHCPLYSDPMPPPEDEDVEPNLIFRPRRAAPILHTPSDPPATSFAPICRPKRGQANVQLVSSLRDKYHEAGRKLKYSGIARFCSTYPPSHKAYRPIANAPPPSSMYHIHGRLIANLELMEALVMFVYSAWCNEYSPCHCNPDTWLSMDGFINWCKAKWTPEEGSSDVEKAFYGLIYMFNAFIHARVVAHYRCKVHSDLRRVTEVTRQAVGAAIADAGTLAGTIHVPPIVPPQLLPPQYRIGAPPSHITAAANTVSASLSLEQLESMNKVASHLNFSSMARQFPRTFARMVHSTLNSSEEHEVDFEDDDGELFWPGQSITGEGLGWLCYMGKAMIREFGEQFQYNGLEGVILNQLN</sequence>
<keyword evidence="3" id="KW-1185">Reference proteome</keyword>
<accession>A0A6A4H9M3</accession>
<evidence type="ECO:0000256" key="1">
    <source>
        <dbReference type="SAM" id="MobiDB-lite"/>
    </source>
</evidence>
<protein>
    <submittedName>
        <fullName evidence="2">Uncharacterized protein</fullName>
    </submittedName>
</protein>